<dbReference type="RefSeq" id="WP_269459266.1">
    <property type="nucleotide sequence ID" value="NZ_JBFAQF010000004.1"/>
</dbReference>
<organism evidence="1 2">
    <name type="scientific">Micromonospora echinaurantiaca</name>
    <dbReference type="NCBI Taxonomy" id="47857"/>
    <lineage>
        <taxon>Bacteria</taxon>
        <taxon>Bacillati</taxon>
        <taxon>Actinomycetota</taxon>
        <taxon>Actinomycetes</taxon>
        <taxon>Micromonosporales</taxon>
        <taxon>Micromonosporaceae</taxon>
        <taxon>Micromonospora</taxon>
    </lineage>
</organism>
<reference evidence="1 2" key="1">
    <citation type="submission" date="2016-06" db="EMBL/GenBank/DDBJ databases">
        <authorList>
            <person name="Kjaerup R.B."/>
            <person name="Dalgaard T.S."/>
            <person name="Juul-Madsen H.R."/>
        </authorList>
    </citation>
    <scope>NUCLEOTIDE SEQUENCE [LARGE SCALE GENOMIC DNA]</scope>
    <source>
        <strain evidence="1 2">DSM 43904</strain>
    </source>
</reference>
<name>A0A1C5GPV1_9ACTN</name>
<keyword evidence="2" id="KW-1185">Reference proteome</keyword>
<dbReference type="AlphaFoldDB" id="A0A1C5GPV1"/>
<protein>
    <submittedName>
        <fullName evidence="1">Uncharacterized protein</fullName>
    </submittedName>
</protein>
<sequence length="42" mass="4828">MEPRWWLLSGALLLLTAVWWRMSRSAHLRRGLPGPAGRPEDS</sequence>
<dbReference type="Proteomes" id="UP000198217">
    <property type="component" value="Chromosome I"/>
</dbReference>
<evidence type="ECO:0000313" key="2">
    <source>
        <dbReference type="Proteomes" id="UP000198217"/>
    </source>
</evidence>
<accession>A0A1C5GPV1</accession>
<dbReference type="EMBL" id="LT607750">
    <property type="protein sequence ID" value="SCG35824.1"/>
    <property type="molecule type" value="Genomic_DNA"/>
</dbReference>
<gene>
    <name evidence="1" type="ORF">GA0070609_0159</name>
</gene>
<evidence type="ECO:0000313" key="1">
    <source>
        <dbReference type="EMBL" id="SCG35824.1"/>
    </source>
</evidence>
<proteinExistence type="predicted"/>